<name>A0A4Y1X2A0_9BACT</name>
<reference evidence="2" key="1">
    <citation type="submission" date="2019-06" db="EMBL/GenBank/DDBJ databases">
        <title>Alistipes onderdonkii subsp. vulgaris subsp. nov., Alistipes dispar sp. nov. and Alistipes communis sp. nov., isolated from human faeces, and creation of Alistipes onderdonkii subsp. onderdonkii subsp. nov.</title>
        <authorList>
            <person name="Sakamoto M."/>
            <person name="Ikeyama N."/>
            <person name="Ogata Y."/>
            <person name="Suda W."/>
            <person name="Iino T."/>
            <person name="Hattori M."/>
            <person name="Ohkuma M."/>
        </authorList>
    </citation>
    <scope>NUCLEOTIDE SEQUENCE [LARGE SCALE GENOMIC DNA]</scope>
    <source>
        <strain evidence="2">5CPEGH6</strain>
    </source>
</reference>
<dbReference type="EMBL" id="AP019736">
    <property type="protein sequence ID" value="BBL07270.1"/>
    <property type="molecule type" value="Genomic_DNA"/>
</dbReference>
<evidence type="ECO:0008006" key="3">
    <source>
        <dbReference type="Google" id="ProtNLM"/>
    </source>
</evidence>
<evidence type="ECO:0000313" key="2">
    <source>
        <dbReference type="Proteomes" id="UP000319374"/>
    </source>
</evidence>
<gene>
    <name evidence="1" type="ORF">A5CPEGH6_19080</name>
</gene>
<sequence>MTRGELAGLLMGPFGADTADRTARRVCAEDGDGAVGELYRLATQPDEGLPRPLRRRVLFRGAWVLERIYFGARDRFMPHAGSFCRRDFAAASDPGRRRLFAKIMADLLVREERLCGGEELGRIAEAAMQWAVDPAMPVSVKVWTLGLLRTCRGRVGWVADAWDDLTETLGRDAAPGLACRLRGCTAGEAAGTGVALRSRNGGK</sequence>
<dbReference type="Proteomes" id="UP000319374">
    <property type="component" value="Chromosome"/>
</dbReference>
<organism evidence="1 2">
    <name type="scientific">Alistipes dispar</name>
    <dbReference type="NCBI Taxonomy" id="2585119"/>
    <lineage>
        <taxon>Bacteria</taxon>
        <taxon>Pseudomonadati</taxon>
        <taxon>Bacteroidota</taxon>
        <taxon>Bacteroidia</taxon>
        <taxon>Bacteroidales</taxon>
        <taxon>Rikenellaceae</taxon>
        <taxon>Alistipes</taxon>
    </lineage>
</organism>
<dbReference type="AlphaFoldDB" id="A0A4Y1X2A0"/>
<dbReference type="RefSeq" id="WP_179954808.1">
    <property type="nucleotide sequence ID" value="NZ_AP019736.1"/>
</dbReference>
<evidence type="ECO:0000313" key="1">
    <source>
        <dbReference type="EMBL" id="BBL07270.1"/>
    </source>
</evidence>
<dbReference type="KEGG" id="ada:A5CPEGH6_19080"/>
<proteinExistence type="predicted"/>
<dbReference type="GeneID" id="98673892"/>
<protein>
    <recommendedName>
        <fullName evidence="3">DNA alkylation repair protein</fullName>
    </recommendedName>
</protein>
<keyword evidence="2" id="KW-1185">Reference proteome</keyword>
<accession>A0A4Y1X2A0</accession>